<dbReference type="Pfam" id="PF13181">
    <property type="entry name" value="TPR_8"/>
    <property type="match status" value="1"/>
</dbReference>
<keyword evidence="1" id="KW-0677">Repeat</keyword>
<accession>A0A2U3KQD6</accession>
<feature type="region of interest" description="Disordered" evidence="4">
    <location>
        <begin position="374"/>
        <end position="404"/>
    </location>
</feature>
<reference evidence="7" key="1">
    <citation type="submission" date="2018-02" db="EMBL/GenBank/DDBJ databases">
        <authorList>
            <person name="Hausmann B."/>
        </authorList>
    </citation>
    <scope>NUCLEOTIDE SEQUENCE [LARGE SCALE GENOMIC DNA]</scope>
    <source>
        <strain evidence="7">Peat soil MAG SbA1</strain>
    </source>
</reference>
<keyword evidence="5" id="KW-0732">Signal</keyword>
<dbReference type="PROSITE" id="PS50293">
    <property type="entry name" value="TPR_REGION"/>
    <property type="match status" value="1"/>
</dbReference>
<dbReference type="AlphaFoldDB" id="A0A2U3KQD6"/>
<evidence type="ECO:0000313" key="7">
    <source>
        <dbReference type="Proteomes" id="UP000238701"/>
    </source>
</evidence>
<dbReference type="PANTHER" id="PTHR45586:SF1">
    <property type="entry name" value="LIPOPOLYSACCHARIDE ASSEMBLY PROTEIN B"/>
    <property type="match status" value="1"/>
</dbReference>
<evidence type="ECO:0000256" key="4">
    <source>
        <dbReference type="SAM" id="MobiDB-lite"/>
    </source>
</evidence>
<dbReference type="Proteomes" id="UP000238701">
    <property type="component" value="Unassembled WGS sequence"/>
</dbReference>
<feature type="repeat" description="TPR" evidence="3">
    <location>
        <begin position="75"/>
        <end position="108"/>
    </location>
</feature>
<feature type="repeat" description="TPR" evidence="3">
    <location>
        <begin position="345"/>
        <end position="378"/>
    </location>
</feature>
<evidence type="ECO:0000256" key="3">
    <source>
        <dbReference type="PROSITE-ProRule" id="PRU00339"/>
    </source>
</evidence>
<dbReference type="SMART" id="SM00028">
    <property type="entry name" value="TPR"/>
    <property type="match status" value="8"/>
</dbReference>
<name>A0A2U3KQD6_9BACT</name>
<feature type="repeat" description="TPR" evidence="3">
    <location>
        <begin position="240"/>
        <end position="273"/>
    </location>
</feature>
<dbReference type="Pfam" id="PF13432">
    <property type="entry name" value="TPR_16"/>
    <property type="match status" value="4"/>
</dbReference>
<sequence>MKNNRFMRGFFPANVSRLIFALLLGPAFLPGPALISAQSATEAEFEKATEAMRAGNLDAAGAGFEAVVRQMPTFAEAHFNLGMVNEERGRYEEAIASFQKALSLKPRLHGANLFLGITEFRINHLDKAHAAVAKETINYPKDAAAWMWLGVVDLAQDNPEDAAAALDKAAKLKPDDEDILYHRGRAHLLVSKDSYVRMFKVDPNSWRVHRVLAQADAEADRHQEAITEYEAAIKLAPTQPGLHEELGSEYRNVNKMAEAQQAFQRELELDPNNVLARYKLGALAVELGDGAKGKELIEAALREKPGLLHADYNLGRAEMLVGEDEAAAVHLQKATAYDSDSLVVEQAWYQLGTIYRRLHRMDEARSAMAKFQELKDERAAKSQKSLEKHQEEHPSTAEEPPTPQ</sequence>
<dbReference type="Gene3D" id="1.25.40.10">
    <property type="entry name" value="Tetratricopeptide repeat domain"/>
    <property type="match status" value="4"/>
</dbReference>
<evidence type="ECO:0000256" key="5">
    <source>
        <dbReference type="SAM" id="SignalP"/>
    </source>
</evidence>
<organism evidence="6 7">
    <name type="scientific">Candidatus Sulfotelmatobacter kueseliae</name>
    <dbReference type="NCBI Taxonomy" id="2042962"/>
    <lineage>
        <taxon>Bacteria</taxon>
        <taxon>Pseudomonadati</taxon>
        <taxon>Acidobacteriota</taxon>
        <taxon>Terriglobia</taxon>
        <taxon>Terriglobales</taxon>
        <taxon>Candidatus Korobacteraceae</taxon>
        <taxon>Candidatus Sulfotelmatobacter</taxon>
    </lineage>
</organism>
<dbReference type="EMBL" id="OMOD01000134">
    <property type="protein sequence ID" value="SPF41866.1"/>
    <property type="molecule type" value="Genomic_DNA"/>
</dbReference>
<feature type="compositionally biased region" description="Basic and acidic residues" evidence="4">
    <location>
        <begin position="374"/>
        <end position="396"/>
    </location>
</feature>
<feature type="chain" id="PRO_5015682185" evidence="5">
    <location>
        <begin position="36"/>
        <end position="404"/>
    </location>
</feature>
<dbReference type="InterPro" id="IPR051012">
    <property type="entry name" value="CellSynth/LPSAsmb/PSIAsmb"/>
</dbReference>
<evidence type="ECO:0000256" key="1">
    <source>
        <dbReference type="ARBA" id="ARBA00022737"/>
    </source>
</evidence>
<feature type="repeat" description="TPR" evidence="3">
    <location>
        <begin position="143"/>
        <end position="176"/>
    </location>
</feature>
<dbReference type="InterPro" id="IPR011990">
    <property type="entry name" value="TPR-like_helical_dom_sf"/>
</dbReference>
<keyword evidence="2 3" id="KW-0802">TPR repeat</keyword>
<dbReference type="PROSITE" id="PS50005">
    <property type="entry name" value="TPR"/>
    <property type="match status" value="4"/>
</dbReference>
<proteinExistence type="predicted"/>
<evidence type="ECO:0000256" key="2">
    <source>
        <dbReference type="ARBA" id="ARBA00022803"/>
    </source>
</evidence>
<feature type="signal peptide" evidence="5">
    <location>
        <begin position="1"/>
        <end position="35"/>
    </location>
</feature>
<protein>
    <submittedName>
        <fullName evidence="6">Putative Tetratricopeptide TPR_1 repeat-containing protein</fullName>
    </submittedName>
</protein>
<evidence type="ECO:0000313" key="6">
    <source>
        <dbReference type="EMBL" id="SPF41866.1"/>
    </source>
</evidence>
<dbReference type="PANTHER" id="PTHR45586">
    <property type="entry name" value="TPR REPEAT-CONTAINING PROTEIN PA4667"/>
    <property type="match status" value="1"/>
</dbReference>
<dbReference type="SUPFAM" id="SSF48452">
    <property type="entry name" value="TPR-like"/>
    <property type="match status" value="2"/>
</dbReference>
<gene>
    <name evidence="6" type="ORF">SBA1_400011</name>
</gene>
<dbReference type="InterPro" id="IPR019734">
    <property type="entry name" value="TPR_rpt"/>
</dbReference>
<dbReference type="OrthoDB" id="112534at2"/>